<comment type="caution">
    <text evidence="9">The sequence shown here is derived from an EMBL/GenBank/DDBJ whole genome shotgun (WGS) entry which is preliminary data.</text>
</comment>
<comment type="similarity">
    <text evidence="2">Belongs to the EamA transporter family.</text>
</comment>
<dbReference type="AlphaFoldDB" id="A0A081FVV9"/>
<dbReference type="GO" id="GO:0016020">
    <property type="term" value="C:membrane"/>
    <property type="evidence" value="ECO:0007669"/>
    <property type="project" value="UniProtKB-SubCell"/>
</dbReference>
<evidence type="ECO:0000256" key="2">
    <source>
        <dbReference type="ARBA" id="ARBA00007362"/>
    </source>
</evidence>
<comment type="subcellular location">
    <subcellularLocation>
        <location evidence="1">Membrane</location>
        <topology evidence="1">Multi-pass membrane protein</topology>
    </subcellularLocation>
</comment>
<dbReference type="InterPro" id="IPR050638">
    <property type="entry name" value="AA-Vitamin_Transporters"/>
</dbReference>
<dbReference type="Pfam" id="PF00892">
    <property type="entry name" value="EamA"/>
    <property type="match status" value="1"/>
</dbReference>
<feature type="transmembrane region" description="Helical" evidence="6">
    <location>
        <begin position="102"/>
        <end position="125"/>
    </location>
</feature>
<feature type="transmembrane region" description="Helical" evidence="6">
    <location>
        <begin position="76"/>
        <end position="95"/>
    </location>
</feature>
<dbReference type="STRING" id="1232683.ADIMK_3136"/>
<proteinExistence type="inferred from homology"/>
<evidence type="ECO:0000313" key="9">
    <source>
        <dbReference type="EMBL" id="KEA62664.1"/>
    </source>
</evidence>
<feature type="transmembrane region" description="Helical" evidence="6">
    <location>
        <begin position="28"/>
        <end position="45"/>
    </location>
</feature>
<feature type="transmembrane region" description="Helical" evidence="6">
    <location>
        <begin position="199"/>
        <end position="220"/>
    </location>
</feature>
<dbReference type="PANTHER" id="PTHR32322">
    <property type="entry name" value="INNER MEMBRANE TRANSPORTER"/>
    <property type="match status" value="1"/>
</dbReference>
<dbReference type="PANTHER" id="PTHR32322:SF2">
    <property type="entry name" value="EAMA DOMAIN-CONTAINING PROTEIN"/>
    <property type="match status" value="1"/>
</dbReference>
<dbReference type="eggNOG" id="COG0697">
    <property type="taxonomic scope" value="Bacteria"/>
</dbReference>
<evidence type="ECO:0000256" key="7">
    <source>
        <dbReference type="SAM" id="SignalP"/>
    </source>
</evidence>
<dbReference type="Gene3D" id="1.10.3730.20">
    <property type="match status" value="1"/>
</dbReference>
<feature type="transmembrane region" description="Helical" evidence="6">
    <location>
        <begin position="163"/>
        <end position="187"/>
    </location>
</feature>
<dbReference type="InterPro" id="IPR000620">
    <property type="entry name" value="EamA_dom"/>
</dbReference>
<protein>
    <submittedName>
        <fullName evidence="9">Permease of the drug/metabolite transporter (DMT) superfamily</fullName>
    </submittedName>
</protein>
<evidence type="ECO:0000256" key="3">
    <source>
        <dbReference type="ARBA" id="ARBA00022692"/>
    </source>
</evidence>
<feature type="transmembrane region" description="Helical" evidence="6">
    <location>
        <begin position="52"/>
        <end position="70"/>
    </location>
</feature>
<name>A0A081FVV9_9GAMM</name>
<feature type="transmembrane region" description="Helical" evidence="6">
    <location>
        <begin position="137"/>
        <end position="156"/>
    </location>
</feature>
<keyword evidence="10" id="KW-1185">Reference proteome</keyword>
<evidence type="ECO:0000256" key="1">
    <source>
        <dbReference type="ARBA" id="ARBA00004141"/>
    </source>
</evidence>
<reference evidence="9 10" key="1">
    <citation type="submission" date="2014-04" db="EMBL/GenBank/DDBJ databases">
        <title>Marinobacterium kochiensis sp. nov., isolated from sediment sample collected from Kochi backwaters in Kerala, India.</title>
        <authorList>
            <person name="Singh A."/>
            <person name="Pinnaka A.K."/>
        </authorList>
    </citation>
    <scope>NUCLEOTIDE SEQUENCE [LARGE SCALE GENOMIC DNA]</scope>
    <source>
        <strain evidence="9 10">AK27</strain>
    </source>
</reference>
<feature type="signal peptide" evidence="7">
    <location>
        <begin position="1"/>
        <end position="24"/>
    </location>
</feature>
<keyword evidence="3 6" id="KW-0812">Transmembrane</keyword>
<evidence type="ECO:0000256" key="5">
    <source>
        <dbReference type="ARBA" id="ARBA00023136"/>
    </source>
</evidence>
<feature type="domain" description="EamA" evidence="8">
    <location>
        <begin position="77"/>
        <end position="210"/>
    </location>
</feature>
<dbReference type="PATRIC" id="fig|1232683.4.peg.3086"/>
<dbReference type="EMBL" id="JMQN01000047">
    <property type="protein sequence ID" value="KEA62664.1"/>
    <property type="molecule type" value="Genomic_DNA"/>
</dbReference>
<keyword evidence="5 6" id="KW-0472">Membrane</keyword>
<evidence type="ECO:0000313" key="10">
    <source>
        <dbReference type="Proteomes" id="UP000028252"/>
    </source>
</evidence>
<evidence type="ECO:0000256" key="6">
    <source>
        <dbReference type="SAM" id="Phobius"/>
    </source>
</evidence>
<organism evidence="9 10">
    <name type="scientific">Marinobacterium lacunae</name>
    <dbReference type="NCBI Taxonomy" id="1232683"/>
    <lineage>
        <taxon>Bacteria</taxon>
        <taxon>Pseudomonadati</taxon>
        <taxon>Pseudomonadota</taxon>
        <taxon>Gammaproteobacteria</taxon>
        <taxon>Oceanospirillales</taxon>
        <taxon>Oceanospirillaceae</taxon>
        <taxon>Marinobacterium</taxon>
    </lineage>
</organism>
<dbReference type="Proteomes" id="UP000028252">
    <property type="component" value="Unassembled WGS sequence"/>
</dbReference>
<dbReference type="SUPFAM" id="SSF103481">
    <property type="entry name" value="Multidrug resistance efflux transporter EmrE"/>
    <property type="match status" value="1"/>
</dbReference>
<gene>
    <name evidence="9" type="ORF">ADIMK_3136</name>
</gene>
<evidence type="ECO:0000259" key="8">
    <source>
        <dbReference type="Pfam" id="PF00892"/>
    </source>
</evidence>
<keyword evidence="7" id="KW-0732">Signal</keyword>
<evidence type="ECO:0000256" key="4">
    <source>
        <dbReference type="ARBA" id="ARBA00022989"/>
    </source>
</evidence>
<accession>A0A081FVV9</accession>
<sequence>MVAGFGAPYVLLISLALKTAPASAAGSINPGMMAVTSLLLGWIIFRDRIGRVRIGGAVLILVGIALFTELVGSFTVGHLILMGTGIMWAIYALIVRCTNIPALSATAVVAIGSAVIYLPVYIVALPKRIAAAPLQDILMQAGFQGVLVSVLAIYAFNRSAELLGPLVGATLPALIPVTTLGLGVLLLGETVGIEHMVSAGAIGTGVALILAGHAPAYRLWRFVRARVALLNGD</sequence>
<feature type="chain" id="PRO_5001757351" evidence="7">
    <location>
        <begin position="25"/>
        <end position="233"/>
    </location>
</feature>
<keyword evidence="4 6" id="KW-1133">Transmembrane helix</keyword>
<dbReference type="InterPro" id="IPR037185">
    <property type="entry name" value="EmrE-like"/>
</dbReference>